<dbReference type="CDD" id="cd20071">
    <property type="entry name" value="SET_SMYD"/>
    <property type="match status" value="1"/>
</dbReference>
<dbReference type="PANTHER" id="PTHR46455:SF5">
    <property type="entry name" value="SET AND MYND DOMAIN CONTAINING, ARTHROPOD-SPECIFIC, MEMBER 4, ISOFORM A"/>
    <property type="match status" value="1"/>
</dbReference>
<dbReference type="PANTHER" id="PTHR46455">
    <property type="entry name" value="SET AND MYND DOMAIN CONTAINING, ARTHROPOD-SPECIFIC, MEMBER 4, ISOFORM A"/>
    <property type="match status" value="1"/>
</dbReference>
<dbReference type="Proteomes" id="UP001165082">
    <property type="component" value="Unassembled WGS sequence"/>
</dbReference>
<evidence type="ECO:0000313" key="2">
    <source>
        <dbReference type="Proteomes" id="UP001165082"/>
    </source>
</evidence>
<evidence type="ECO:0000313" key="1">
    <source>
        <dbReference type="EMBL" id="GMI06441.1"/>
    </source>
</evidence>
<gene>
    <name evidence="1" type="ORF">TrRE_jg3433</name>
</gene>
<name>A0A9W7CI12_9STRA</name>
<dbReference type="SUPFAM" id="SSF82199">
    <property type="entry name" value="SET domain"/>
    <property type="match status" value="1"/>
</dbReference>
<organism evidence="1 2">
    <name type="scientific">Triparma retinervis</name>
    <dbReference type="NCBI Taxonomy" id="2557542"/>
    <lineage>
        <taxon>Eukaryota</taxon>
        <taxon>Sar</taxon>
        <taxon>Stramenopiles</taxon>
        <taxon>Ochrophyta</taxon>
        <taxon>Bolidophyceae</taxon>
        <taxon>Parmales</taxon>
        <taxon>Triparmaceae</taxon>
        <taxon>Triparma</taxon>
    </lineage>
</organism>
<reference evidence="1" key="1">
    <citation type="submission" date="2022-07" db="EMBL/GenBank/DDBJ databases">
        <title>Genome analysis of Parmales, a sister group of diatoms, reveals the evolutionary specialization of diatoms from phago-mixotrophs to photoautotrophs.</title>
        <authorList>
            <person name="Ban H."/>
            <person name="Sato S."/>
            <person name="Yoshikawa S."/>
            <person name="Kazumasa Y."/>
            <person name="Nakamura Y."/>
            <person name="Ichinomiya M."/>
            <person name="Saitoh K."/>
            <person name="Sato N."/>
            <person name="Blanc-Mathieu R."/>
            <person name="Endo H."/>
            <person name="Kuwata A."/>
            <person name="Ogata H."/>
        </authorList>
    </citation>
    <scope>NUCLEOTIDE SEQUENCE</scope>
</reference>
<sequence length="446" mass="49286">MKKLSQTPIRGRVITTSHFPLRSTLLVEQPLLTWSSCCDDFASNLYTAFLNASKSNQELILDFFHPDLTGETDYLSSASSASSALSLPTNHQSVTLLHTLLIIANFNAHNYTFASTSIPHSGLFHVASKFEHSCCPNVHGSTSTSSMVYLALSPLPVGTYVASSYLGPALHLPLQDRREELMETKYFHCQCERCGGRDHCRPLFCALPTCEGVMLMCGRTEKWICGECEGVVDGDSDVIEEREAKEGELISSLDDILRSFDSVAKHYDALLGSLDSLRLLAAPTLPPLHHFWFTFHTSLSTLHALVAASAPQSTRNNHLILSAMESFEAVEWKNEINNNIVSGTTKLQSRALGDGSTAAVLKRGMRERIKQAYKRFEPCVGSVEEAYGAGMKFHEAGETELAKIVLGPYVDFIEHAVMREGDVRMDVVRGIVEEARRSGGKKKRRI</sequence>
<dbReference type="AlphaFoldDB" id="A0A9W7CI12"/>
<dbReference type="OrthoDB" id="265717at2759"/>
<keyword evidence="2" id="KW-1185">Reference proteome</keyword>
<accession>A0A9W7CI12</accession>
<comment type="caution">
    <text evidence="1">The sequence shown here is derived from an EMBL/GenBank/DDBJ whole genome shotgun (WGS) entry which is preliminary data.</text>
</comment>
<dbReference type="Gene3D" id="1.10.220.160">
    <property type="match status" value="1"/>
</dbReference>
<dbReference type="Gene3D" id="2.170.270.10">
    <property type="entry name" value="SET domain"/>
    <property type="match status" value="1"/>
</dbReference>
<dbReference type="EMBL" id="BRXZ01000161">
    <property type="protein sequence ID" value="GMI06441.1"/>
    <property type="molecule type" value="Genomic_DNA"/>
</dbReference>
<evidence type="ECO:0008006" key="3">
    <source>
        <dbReference type="Google" id="ProtNLM"/>
    </source>
</evidence>
<dbReference type="InterPro" id="IPR046341">
    <property type="entry name" value="SET_dom_sf"/>
</dbReference>
<dbReference type="InterPro" id="IPR053010">
    <property type="entry name" value="SET_SmydA-8"/>
</dbReference>
<proteinExistence type="predicted"/>
<protein>
    <recommendedName>
        <fullName evidence="3">SET domain-containing protein</fullName>
    </recommendedName>
</protein>